<feature type="transmembrane region" description="Helical" evidence="1">
    <location>
        <begin position="78"/>
        <end position="97"/>
    </location>
</feature>
<evidence type="ECO:0000313" key="2">
    <source>
        <dbReference type="EMBL" id="MBI4921938.1"/>
    </source>
</evidence>
<protein>
    <recommendedName>
        <fullName evidence="4">EamA domain-containing protein</fullName>
    </recommendedName>
</protein>
<keyword evidence="1" id="KW-0812">Transmembrane</keyword>
<reference evidence="2" key="1">
    <citation type="submission" date="2020-07" db="EMBL/GenBank/DDBJ databases">
        <title>Huge and variable diversity of episymbiotic CPR bacteria and DPANN archaea in groundwater ecosystems.</title>
        <authorList>
            <person name="He C.Y."/>
            <person name="Keren R."/>
            <person name="Whittaker M."/>
            <person name="Farag I.F."/>
            <person name="Doudna J."/>
            <person name="Cate J.H.D."/>
            <person name="Banfield J.F."/>
        </authorList>
    </citation>
    <scope>NUCLEOTIDE SEQUENCE</scope>
    <source>
        <strain evidence="2">NC_groundwater_1586_Pr3_B-0.1um_66_15</strain>
    </source>
</reference>
<dbReference type="AlphaFoldDB" id="A0A933NYP3"/>
<dbReference type="Proteomes" id="UP000782610">
    <property type="component" value="Unassembled WGS sequence"/>
</dbReference>
<proteinExistence type="predicted"/>
<evidence type="ECO:0000256" key="1">
    <source>
        <dbReference type="SAM" id="Phobius"/>
    </source>
</evidence>
<comment type="caution">
    <text evidence="2">The sequence shown here is derived from an EMBL/GenBank/DDBJ whole genome shotgun (WGS) entry which is preliminary data.</text>
</comment>
<organism evidence="2 3">
    <name type="scientific">Devosia nanyangense</name>
    <dbReference type="NCBI Taxonomy" id="1228055"/>
    <lineage>
        <taxon>Bacteria</taxon>
        <taxon>Pseudomonadati</taxon>
        <taxon>Pseudomonadota</taxon>
        <taxon>Alphaproteobacteria</taxon>
        <taxon>Hyphomicrobiales</taxon>
        <taxon>Devosiaceae</taxon>
        <taxon>Devosia</taxon>
    </lineage>
</organism>
<evidence type="ECO:0000313" key="3">
    <source>
        <dbReference type="Proteomes" id="UP000782610"/>
    </source>
</evidence>
<name>A0A933NYP3_9HYPH</name>
<dbReference type="EMBL" id="JACRAF010000025">
    <property type="protein sequence ID" value="MBI4921938.1"/>
    <property type="molecule type" value="Genomic_DNA"/>
</dbReference>
<keyword evidence="1" id="KW-1133">Transmembrane helix</keyword>
<dbReference type="InterPro" id="IPR037185">
    <property type="entry name" value="EmrE-like"/>
</dbReference>
<keyword evidence="1" id="KW-0472">Membrane</keyword>
<evidence type="ECO:0008006" key="4">
    <source>
        <dbReference type="Google" id="ProtNLM"/>
    </source>
</evidence>
<feature type="transmembrane region" description="Helical" evidence="1">
    <location>
        <begin position="103"/>
        <end position="121"/>
    </location>
</feature>
<accession>A0A933NYP3</accession>
<gene>
    <name evidence="2" type="ORF">HY834_09335</name>
</gene>
<dbReference type="Gene3D" id="1.10.3730.20">
    <property type="match status" value="1"/>
</dbReference>
<sequence length="122" mass="13124">MKSGVLTWQMALACTLFAVFLAGGQVLFKLAAEDMKDRFRLSWFDTLLSPWLLAAVALYVASTALWLIILTQMPLTKAYPFALLGAAIVPLLARVTLGEALSPQYLLGLAVAIGGIALIQLT</sequence>
<dbReference type="SUPFAM" id="SSF103481">
    <property type="entry name" value="Multidrug resistance efflux transporter EmrE"/>
    <property type="match status" value="1"/>
</dbReference>
<feature type="transmembrane region" description="Helical" evidence="1">
    <location>
        <begin position="48"/>
        <end position="71"/>
    </location>
</feature>